<organism evidence="2 3">
    <name type="scientific">Papaver nudicaule</name>
    <name type="common">Iceland poppy</name>
    <dbReference type="NCBI Taxonomy" id="74823"/>
    <lineage>
        <taxon>Eukaryota</taxon>
        <taxon>Viridiplantae</taxon>
        <taxon>Streptophyta</taxon>
        <taxon>Embryophyta</taxon>
        <taxon>Tracheophyta</taxon>
        <taxon>Spermatophyta</taxon>
        <taxon>Magnoliopsida</taxon>
        <taxon>Ranunculales</taxon>
        <taxon>Papaveraceae</taxon>
        <taxon>Papaveroideae</taxon>
        <taxon>Papaver</taxon>
    </lineage>
</organism>
<dbReference type="PANTHER" id="PTHR35462:SF2">
    <property type="entry name" value="TRANSMEMBRANE PROTEIN"/>
    <property type="match status" value="1"/>
</dbReference>
<protein>
    <submittedName>
        <fullName evidence="2">Uncharacterized protein</fullName>
    </submittedName>
</protein>
<evidence type="ECO:0000256" key="1">
    <source>
        <dbReference type="SAM" id="Phobius"/>
    </source>
</evidence>
<dbReference type="Proteomes" id="UP001177140">
    <property type="component" value="Unassembled WGS sequence"/>
</dbReference>
<dbReference type="EMBL" id="JAJJMA010321935">
    <property type="protein sequence ID" value="MCL7049946.1"/>
    <property type="molecule type" value="Genomic_DNA"/>
</dbReference>
<evidence type="ECO:0000313" key="2">
    <source>
        <dbReference type="EMBL" id="MCL7049946.1"/>
    </source>
</evidence>
<feature type="transmembrane region" description="Helical" evidence="1">
    <location>
        <begin position="77"/>
        <end position="96"/>
    </location>
</feature>
<keyword evidence="1" id="KW-0472">Membrane</keyword>
<keyword evidence="3" id="KW-1185">Reference proteome</keyword>
<keyword evidence="1" id="KW-0812">Transmembrane</keyword>
<dbReference type="AlphaFoldDB" id="A0AA41VYT4"/>
<accession>A0AA41VYT4</accession>
<keyword evidence="1" id="KW-1133">Transmembrane helix</keyword>
<proteinExistence type="predicted"/>
<comment type="caution">
    <text evidence="2">The sequence shown here is derived from an EMBL/GenBank/DDBJ whole genome shotgun (WGS) entry which is preliminary data.</text>
</comment>
<sequence>MESGDDWFALDKLYHVLFCFFISIFVSTTLAITRYPPFLRRWSIWIGSLVSMSAGAAKEAGDEIGLWKSAGASTKDAIADLFGILLAYLSMKMYFYHSLFTSSSINNKPDEEEMAVIRRDHSISLKINTRDMDGGKELNAKSFLYSHNKSMSLLVYILCIWCCLKDVHCIRLMRSLRHKRF</sequence>
<feature type="transmembrane region" description="Helical" evidence="1">
    <location>
        <begin position="12"/>
        <end position="32"/>
    </location>
</feature>
<dbReference type="PANTHER" id="PTHR35462">
    <property type="match status" value="1"/>
</dbReference>
<evidence type="ECO:0000313" key="3">
    <source>
        <dbReference type="Proteomes" id="UP001177140"/>
    </source>
</evidence>
<gene>
    <name evidence="2" type="ORF">MKW94_014374</name>
</gene>
<reference evidence="2" key="1">
    <citation type="submission" date="2022-03" db="EMBL/GenBank/DDBJ databases">
        <title>A functionally conserved STORR gene fusion in Papaver species that diverged 16.8 million years ago.</title>
        <authorList>
            <person name="Catania T."/>
        </authorList>
    </citation>
    <scope>NUCLEOTIDE SEQUENCE</scope>
    <source>
        <strain evidence="2">S-191538</strain>
    </source>
</reference>
<name>A0AA41VYT4_PAPNU</name>